<dbReference type="Proteomes" id="UP000596661">
    <property type="component" value="Chromosome 7"/>
</dbReference>
<organism evidence="2 3">
    <name type="scientific">Cannabis sativa</name>
    <name type="common">Hemp</name>
    <name type="synonym">Marijuana</name>
    <dbReference type="NCBI Taxonomy" id="3483"/>
    <lineage>
        <taxon>Eukaryota</taxon>
        <taxon>Viridiplantae</taxon>
        <taxon>Streptophyta</taxon>
        <taxon>Embryophyta</taxon>
        <taxon>Tracheophyta</taxon>
        <taxon>Spermatophyta</taxon>
        <taxon>Magnoliopsida</taxon>
        <taxon>eudicotyledons</taxon>
        <taxon>Gunneridae</taxon>
        <taxon>Pentapetalae</taxon>
        <taxon>rosids</taxon>
        <taxon>fabids</taxon>
        <taxon>Rosales</taxon>
        <taxon>Cannabaceae</taxon>
        <taxon>Cannabis</taxon>
    </lineage>
</organism>
<reference evidence="2" key="2">
    <citation type="submission" date="2021-03" db="UniProtKB">
        <authorList>
            <consortium name="EnsemblPlants"/>
        </authorList>
    </citation>
    <scope>IDENTIFICATION</scope>
</reference>
<dbReference type="EMBL" id="UZAU01000666">
    <property type="status" value="NOT_ANNOTATED_CDS"/>
    <property type="molecule type" value="Genomic_DNA"/>
</dbReference>
<reference evidence="2" key="1">
    <citation type="submission" date="2018-11" db="EMBL/GenBank/DDBJ databases">
        <authorList>
            <person name="Grassa J C."/>
        </authorList>
    </citation>
    <scope>NUCLEOTIDE SEQUENCE [LARGE SCALE GENOMIC DNA]</scope>
</reference>
<sequence length="305" mass="34089">MSEGVLASVANFQSSYVVWQALEQRFNSQSCARLLQLKNQFSTIRKGNLSISDYADKVQNLADSLAVAGYTMNDQDIILQLLNGLGPEYDSVVSDSCDDEGWFVDTRATHNVTNNPLNLETSISYHGHDSLAVGDVPYGNGMHVIGNKWVHRVKLNADGSLDRCKSRLVAKGYLQTPGINFEETFSPVIKPATVRVILSITVSNDWPMQQLDVSNAFLNGELEETVYMLKPQGFKDVKYPSHVCKLDKVIYGLKQAPCAWNDKLKTHFINWDFIAAGQTLLFSYVAQVQALLSCWFTWMTFSLLA</sequence>
<dbReference type="EnsemblPlants" id="evm.model.07.1465">
    <property type="protein sequence ID" value="cds.evm.model.07.1465"/>
    <property type="gene ID" value="evm.TU.07.1465"/>
</dbReference>
<dbReference type="AlphaFoldDB" id="A0A803Q2Q9"/>
<dbReference type="InterPro" id="IPR013103">
    <property type="entry name" value="RVT_2"/>
</dbReference>
<dbReference type="Pfam" id="PF14223">
    <property type="entry name" value="Retrotran_gag_2"/>
    <property type="match status" value="1"/>
</dbReference>
<protein>
    <recommendedName>
        <fullName evidence="1">Reverse transcriptase Ty1/copia-type domain-containing protein</fullName>
    </recommendedName>
</protein>
<feature type="domain" description="Reverse transcriptase Ty1/copia-type" evidence="1">
    <location>
        <begin position="140"/>
        <end position="273"/>
    </location>
</feature>
<dbReference type="Pfam" id="PF07727">
    <property type="entry name" value="RVT_2"/>
    <property type="match status" value="1"/>
</dbReference>
<accession>A0A803Q2Q9</accession>
<dbReference type="OMA" id="KTHFINW"/>
<dbReference type="SUPFAM" id="SSF56672">
    <property type="entry name" value="DNA/RNA polymerases"/>
    <property type="match status" value="1"/>
</dbReference>
<dbReference type="InterPro" id="IPR043502">
    <property type="entry name" value="DNA/RNA_pol_sf"/>
</dbReference>
<evidence type="ECO:0000259" key="1">
    <source>
        <dbReference type="Pfam" id="PF07727"/>
    </source>
</evidence>
<dbReference type="Gramene" id="evm.model.07.1465">
    <property type="protein sequence ID" value="cds.evm.model.07.1465"/>
    <property type="gene ID" value="evm.TU.07.1465"/>
</dbReference>
<evidence type="ECO:0000313" key="3">
    <source>
        <dbReference type="Proteomes" id="UP000596661"/>
    </source>
</evidence>
<dbReference type="PANTHER" id="PTHR47481">
    <property type="match status" value="1"/>
</dbReference>
<name>A0A803Q2Q9_CANSA</name>
<keyword evidence="3" id="KW-1185">Reference proteome</keyword>
<proteinExistence type="predicted"/>
<evidence type="ECO:0000313" key="2">
    <source>
        <dbReference type="EnsemblPlants" id="cds.evm.model.07.1465"/>
    </source>
</evidence>
<dbReference type="PANTHER" id="PTHR47481:SF31">
    <property type="entry name" value="OS01G0873500 PROTEIN"/>
    <property type="match status" value="1"/>
</dbReference>